<gene>
    <name evidence="2" type="ORF">QRT04_02835</name>
</gene>
<dbReference type="Proteomes" id="UP001529338">
    <property type="component" value="Unassembled WGS sequence"/>
</dbReference>
<evidence type="ECO:0000313" key="2">
    <source>
        <dbReference type="EMBL" id="MDM7853856.1"/>
    </source>
</evidence>
<feature type="transmembrane region" description="Helical" evidence="1">
    <location>
        <begin position="184"/>
        <end position="216"/>
    </location>
</feature>
<feature type="transmembrane region" description="Helical" evidence="1">
    <location>
        <begin position="111"/>
        <end position="131"/>
    </location>
</feature>
<keyword evidence="3" id="KW-1185">Reference proteome</keyword>
<feature type="transmembrane region" description="Helical" evidence="1">
    <location>
        <begin position="312"/>
        <end position="328"/>
    </location>
</feature>
<feature type="transmembrane region" description="Helical" evidence="1">
    <location>
        <begin position="335"/>
        <end position="354"/>
    </location>
</feature>
<evidence type="ECO:0008006" key="4">
    <source>
        <dbReference type="Google" id="ProtNLM"/>
    </source>
</evidence>
<keyword evidence="1" id="KW-1133">Transmembrane helix</keyword>
<reference evidence="2 3" key="1">
    <citation type="submission" date="2023-06" db="EMBL/GenBank/DDBJ databases">
        <title>Cellulomonas sp. MW4 Whole genome sequence.</title>
        <authorList>
            <person name="Park S."/>
        </authorList>
    </citation>
    <scope>NUCLEOTIDE SEQUENCE [LARGE SCALE GENOMIC DNA]</scope>
    <source>
        <strain evidence="2 3">MW4</strain>
    </source>
</reference>
<dbReference type="EMBL" id="JAUCGQ010000001">
    <property type="protein sequence ID" value="MDM7853856.1"/>
    <property type="molecule type" value="Genomic_DNA"/>
</dbReference>
<feature type="transmembrane region" description="Helical" evidence="1">
    <location>
        <begin position="285"/>
        <end position="306"/>
    </location>
</feature>
<organism evidence="2 3">
    <name type="scientific">Cellulomonas alba</name>
    <dbReference type="NCBI Taxonomy" id="3053467"/>
    <lineage>
        <taxon>Bacteria</taxon>
        <taxon>Bacillati</taxon>
        <taxon>Actinomycetota</taxon>
        <taxon>Actinomycetes</taxon>
        <taxon>Micrococcales</taxon>
        <taxon>Cellulomonadaceae</taxon>
        <taxon>Cellulomonas</taxon>
    </lineage>
</organism>
<sequence>MATSAATLESPPRAPATPLASRPSVRAVALACAVLAFAARFARAGGAPGLWAYGGYDDGVYFGAALELVHGRVPYRDFLLLHPPGVVLALAPFAELSHVMSDARALVVARLAYMVLGGVITALVVLVAAPWGRRAAVTAGLLYALLPVATAAEFMTYLEPLGTIAVLAAALLARRAERAHASGWWSFAVGAAVAVAPATKIWGVATVAVVLAWHAWRLGVRAALRALAGAAAAAAVVVGPFAVLGGRSFWRDVVADQLGRTRVPVGPAARLVGLAGLNRTFLPHAALRVLAVLVLAALVSCALVAWRARRGRVWVVLLAVELGVLLLSPSFFLRYTALVAAPLVLVVASAAATIPAVSRAAVAVAAAGALAFALVPPLAHLARPFPAQAVRAVLPTSGCVRADAPGALILLNLMSRELRDGCDVGVDVTGVSYDHRVVERLGHLPRSRNPVYQRQIAGYLGDGSAVVLVRGGADGLDAATLARLHAGGVLVLLPGDVRVLTDPADASRPRGSPRA</sequence>
<feature type="transmembrane region" description="Helical" evidence="1">
    <location>
        <begin position="360"/>
        <end position="381"/>
    </location>
</feature>
<keyword evidence="1" id="KW-0812">Transmembrane</keyword>
<accession>A0ABT7SCD8</accession>
<evidence type="ECO:0000256" key="1">
    <source>
        <dbReference type="SAM" id="Phobius"/>
    </source>
</evidence>
<comment type="caution">
    <text evidence="2">The sequence shown here is derived from an EMBL/GenBank/DDBJ whole genome shotgun (WGS) entry which is preliminary data.</text>
</comment>
<feature type="transmembrane region" description="Helical" evidence="1">
    <location>
        <begin position="78"/>
        <end position="99"/>
    </location>
</feature>
<dbReference type="RefSeq" id="WP_289453372.1">
    <property type="nucleotide sequence ID" value="NZ_JAUCGQ010000001.1"/>
</dbReference>
<protein>
    <recommendedName>
        <fullName evidence="4">Glycosyltransferase RgtA/B/C/D-like domain-containing protein</fullName>
    </recommendedName>
</protein>
<evidence type="ECO:0000313" key="3">
    <source>
        <dbReference type="Proteomes" id="UP001529338"/>
    </source>
</evidence>
<proteinExistence type="predicted"/>
<keyword evidence="1" id="KW-0472">Membrane</keyword>
<name>A0ABT7SCD8_9CELL</name>
<feature type="transmembrane region" description="Helical" evidence="1">
    <location>
        <begin position="222"/>
        <end position="244"/>
    </location>
</feature>